<feature type="domain" description="DUF4213" evidence="2">
    <location>
        <begin position="1"/>
        <end position="60"/>
    </location>
</feature>
<evidence type="ECO:0000313" key="3">
    <source>
        <dbReference type="EMBL" id="BBD71814.1"/>
    </source>
</evidence>
<dbReference type="EMBL" id="BMQS01000014">
    <property type="protein sequence ID" value="GGT99352.1"/>
    <property type="molecule type" value="Genomic_DNA"/>
</dbReference>
<dbReference type="SUPFAM" id="SSF159713">
    <property type="entry name" value="Dhaf3308-like"/>
    <property type="match status" value="1"/>
</dbReference>
<dbReference type="EMBL" id="AP018553">
    <property type="protein sequence ID" value="BBD71814.1"/>
    <property type="molecule type" value="Genomic_DNA"/>
</dbReference>
<keyword evidence="5" id="KW-1185">Reference proteome</keyword>
<reference evidence="4" key="4">
    <citation type="submission" date="2020-09" db="EMBL/GenBank/DDBJ databases">
        <authorList>
            <person name="Sun Q."/>
            <person name="Ohkuma M."/>
        </authorList>
    </citation>
    <scope>NUCLEOTIDE SEQUENCE</scope>
    <source>
        <strain evidence="4">JCM 31740</strain>
    </source>
</reference>
<evidence type="ECO:0000259" key="1">
    <source>
        <dbReference type="Pfam" id="PF04016"/>
    </source>
</evidence>
<dbReference type="AlphaFoldDB" id="A0A348B0W2"/>
<reference evidence="5" key="2">
    <citation type="submission" date="2018-04" db="EMBL/GenBank/DDBJ databases">
        <title>Complete genome sequence of Sulfodiicoccus acidiphilus strain HS-1.</title>
        <authorList>
            <person name="Sakai H.D."/>
            <person name="Kurosawa N."/>
        </authorList>
    </citation>
    <scope>NUCLEOTIDE SEQUENCE [LARGE SCALE GENOMIC DNA]</scope>
    <source>
        <strain evidence="5">HS-1</strain>
    </source>
</reference>
<dbReference type="Pfam" id="PF04016">
    <property type="entry name" value="DUF364"/>
    <property type="match status" value="1"/>
</dbReference>
<protein>
    <recommendedName>
        <fullName evidence="6">Heavy-metal chelation domain-containing protein</fullName>
    </recommendedName>
</protein>
<dbReference type="Pfam" id="PF13938">
    <property type="entry name" value="DUF4213"/>
    <property type="match status" value="1"/>
</dbReference>
<gene>
    <name evidence="4" type="ORF">GCM10007116_15960</name>
    <name evidence="3" type="ORF">HS1genome_0203</name>
</gene>
<dbReference type="Gene3D" id="3.40.50.11590">
    <property type="match status" value="1"/>
</dbReference>
<dbReference type="InterPro" id="IPR007161">
    <property type="entry name" value="DUF364"/>
</dbReference>
<feature type="domain" description="Putative heavy-metal chelation" evidence="1">
    <location>
        <begin position="73"/>
        <end position="205"/>
    </location>
</feature>
<evidence type="ECO:0000259" key="2">
    <source>
        <dbReference type="Pfam" id="PF13938"/>
    </source>
</evidence>
<proteinExistence type="predicted"/>
<evidence type="ECO:0000313" key="5">
    <source>
        <dbReference type="Proteomes" id="UP000276741"/>
    </source>
</evidence>
<evidence type="ECO:0008006" key="6">
    <source>
        <dbReference type="Google" id="ProtNLM"/>
    </source>
</evidence>
<dbReference type="InterPro" id="IPR025251">
    <property type="entry name" value="DUF4213"/>
</dbReference>
<dbReference type="Proteomes" id="UP000276741">
    <property type="component" value="Chromosome"/>
</dbReference>
<dbReference type="Proteomes" id="UP000616143">
    <property type="component" value="Unassembled WGS sequence"/>
</dbReference>
<dbReference type="KEGG" id="sacd:HS1genome_0203"/>
<organism evidence="3 5">
    <name type="scientific">Sulfodiicoccus acidiphilus</name>
    <dbReference type="NCBI Taxonomy" id="1670455"/>
    <lineage>
        <taxon>Archaea</taxon>
        <taxon>Thermoproteota</taxon>
        <taxon>Thermoprotei</taxon>
        <taxon>Sulfolobales</taxon>
        <taxon>Sulfolobaceae</taxon>
        <taxon>Sulfodiicoccus</taxon>
    </lineage>
</organism>
<reference evidence="3" key="3">
    <citation type="journal article" date="2019" name="BMC Res. Notes">
        <title>Complete genome sequence of the Sulfodiicoccus acidiphilus strain HS-1T, the first crenarchaeon that lacks polB3, isolated from an acidic hot spring in Ohwaku-dani, Hakone, Japan.</title>
        <authorList>
            <person name="Sakai H.D."/>
            <person name="Kurosawa N."/>
        </authorList>
    </citation>
    <scope>NUCLEOTIDE SEQUENCE</scope>
    <source>
        <strain evidence="3">HS-1</strain>
    </source>
</reference>
<sequence length="208" mass="22983">MGVNYTSAVLDDRSVGISNTIYDKEYPLGGKLAGMSAYDAASALGTSTERSVATAIMNALTVHPFGDQDPTTDSEGRLCVFGYSPNFHGKKFNKIYIYDFNVREEIVERNVVLRPYSMFKGESCEVAVLFGSTLVNGTVDDILSKLSSDILILAGISAIYAPLTLKRHGFTHVLKYFLSDRFTAFRVVCEGGGSDELRKYIIRKYKKI</sequence>
<name>A0A348B0W2_9CREN</name>
<accession>A0A348B0W2</accession>
<reference evidence="4" key="1">
    <citation type="journal article" date="2014" name="Int. J. Syst. Evol. Microbiol.">
        <title>Complete genome sequence of Corynebacterium casei LMG S-19264T (=DSM 44701T), isolated from a smear-ripened cheese.</title>
        <authorList>
            <consortium name="US DOE Joint Genome Institute (JGI-PGF)"/>
            <person name="Walter F."/>
            <person name="Albersmeier A."/>
            <person name="Kalinowski J."/>
            <person name="Ruckert C."/>
        </authorList>
    </citation>
    <scope>NUCLEOTIDE SEQUENCE</scope>
    <source>
        <strain evidence="4">JCM 31740</strain>
    </source>
</reference>
<evidence type="ECO:0000313" key="4">
    <source>
        <dbReference type="EMBL" id="GGT99352.1"/>
    </source>
</evidence>